<keyword evidence="9" id="KW-0472">Membrane</keyword>
<dbReference type="EMBL" id="VUNI01000009">
    <property type="protein sequence ID" value="MST74789.1"/>
    <property type="molecule type" value="Genomic_DNA"/>
</dbReference>
<comment type="cofactor">
    <cofactor evidence="1">
        <name>Mn(2+)</name>
        <dbReference type="ChEBI" id="CHEBI:29035"/>
    </cofactor>
</comment>
<keyword evidence="6" id="KW-0378">Hydrolase</keyword>
<dbReference type="RefSeq" id="WP_154429758.1">
    <property type="nucleotide sequence ID" value="NZ_VUNI01000009.1"/>
</dbReference>
<name>A0A6L5YS51_9FIRM</name>
<dbReference type="InterPro" id="IPR036691">
    <property type="entry name" value="Endo/exonu/phosph_ase_sf"/>
</dbReference>
<keyword evidence="9" id="KW-0812">Transmembrane</keyword>
<comment type="caution">
    <text evidence="11">The sequence shown here is derived from an EMBL/GenBank/DDBJ whole genome shotgun (WGS) entry which is preliminary data.</text>
</comment>
<dbReference type="Gene3D" id="3.60.10.10">
    <property type="entry name" value="Endonuclease/exonuclease/phosphatase"/>
    <property type="match status" value="1"/>
</dbReference>
<evidence type="ECO:0000256" key="2">
    <source>
        <dbReference type="ARBA" id="ARBA00001946"/>
    </source>
</evidence>
<evidence type="ECO:0000256" key="8">
    <source>
        <dbReference type="ARBA" id="ARBA00023204"/>
    </source>
</evidence>
<feature type="domain" description="Endonuclease/exonuclease/phosphatase" evidence="10">
    <location>
        <begin position="66"/>
        <end position="352"/>
    </location>
</feature>
<accession>A0A6L5YS51</accession>
<dbReference type="PANTHER" id="PTHR15822:SF4">
    <property type="entry name" value="TYROSYL-DNA PHOSPHODIESTERASE 2"/>
    <property type="match status" value="1"/>
</dbReference>
<keyword evidence="9" id="KW-1133">Transmembrane helix</keyword>
<evidence type="ECO:0000313" key="12">
    <source>
        <dbReference type="Proteomes" id="UP000474024"/>
    </source>
</evidence>
<reference evidence="11 12" key="1">
    <citation type="submission" date="2019-08" db="EMBL/GenBank/DDBJ databases">
        <title>In-depth cultivation of the pig gut microbiome towards novel bacterial diversity and tailored functional studies.</title>
        <authorList>
            <person name="Wylensek D."/>
            <person name="Hitch T.C.A."/>
            <person name="Clavel T."/>
        </authorList>
    </citation>
    <scope>NUCLEOTIDE SEQUENCE [LARGE SCALE GENOMIC DNA]</scope>
    <source>
        <strain evidence="11 12">MUC/MUC-530-WT-4D</strain>
    </source>
</reference>
<evidence type="ECO:0000256" key="5">
    <source>
        <dbReference type="ARBA" id="ARBA00022763"/>
    </source>
</evidence>
<dbReference type="GO" id="GO:0016787">
    <property type="term" value="F:hydrolase activity"/>
    <property type="evidence" value="ECO:0007669"/>
    <property type="project" value="UniProtKB-KW"/>
</dbReference>
<keyword evidence="5" id="KW-0227">DNA damage</keyword>
<proteinExistence type="predicted"/>
<evidence type="ECO:0000256" key="3">
    <source>
        <dbReference type="ARBA" id="ARBA00022722"/>
    </source>
</evidence>
<dbReference type="GO" id="GO:0006281">
    <property type="term" value="P:DNA repair"/>
    <property type="evidence" value="ECO:0007669"/>
    <property type="project" value="UniProtKB-KW"/>
</dbReference>
<evidence type="ECO:0000256" key="6">
    <source>
        <dbReference type="ARBA" id="ARBA00022801"/>
    </source>
</evidence>
<keyword evidence="8" id="KW-0234">DNA repair</keyword>
<evidence type="ECO:0000256" key="4">
    <source>
        <dbReference type="ARBA" id="ARBA00022723"/>
    </source>
</evidence>
<keyword evidence="12" id="KW-1185">Reference proteome</keyword>
<dbReference type="Proteomes" id="UP000474024">
    <property type="component" value="Unassembled WGS sequence"/>
</dbReference>
<organism evidence="11 12">
    <name type="scientific">Roseburia porci</name>
    <dbReference type="NCBI Taxonomy" id="2605790"/>
    <lineage>
        <taxon>Bacteria</taxon>
        <taxon>Bacillati</taxon>
        <taxon>Bacillota</taxon>
        <taxon>Clostridia</taxon>
        <taxon>Lachnospirales</taxon>
        <taxon>Lachnospiraceae</taxon>
        <taxon>Roseburia</taxon>
    </lineage>
</organism>
<dbReference type="InterPro" id="IPR051547">
    <property type="entry name" value="TDP2-like"/>
</dbReference>
<evidence type="ECO:0000256" key="1">
    <source>
        <dbReference type="ARBA" id="ARBA00001936"/>
    </source>
</evidence>
<evidence type="ECO:0000256" key="9">
    <source>
        <dbReference type="SAM" id="Phobius"/>
    </source>
</evidence>
<evidence type="ECO:0000256" key="7">
    <source>
        <dbReference type="ARBA" id="ARBA00022842"/>
    </source>
</evidence>
<dbReference type="GO" id="GO:0004519">
    <property type="term" value="F:endonuclease activity"/>
    <property type="evidence" value="ECO:0007669"/>
    <property type="project" value="UniProtKB-KW"/>
</dbReference>
<feature type="transmembrane region" description="Helical" evidence="9">
    <location>
        <begin position="12"/>
        <end position="34"/>
    </location>
</feature>
<keyword evidence="11" id="KW-0255">Endonuclease</keyword>
<dbReference type="Pfam" id="PF03372">
    <property type="entry name" value="Exo_endo_phos"/>
    <property type="match status" value="1"/>
</dbReference>
<dbReference type="PANTHER" id="PTHR15822">
    <property type="entry name" value="TRAF AND TNF RECEPTOR-ASSOCIATED PROTEIN"/>
    <property type="match status" value="1"/>
</dbReference>
<dbReference type="SUPFAM" id="SSF56219">
    <property type="entry name" value="DNase I-like"/>
    <property type="match status" value="1"/>
</dbReference>
<evidence type="ECO:0000313" key="11">
    <source>
        <dbReference type="EMBL" id="MST74789.1"/>
    </source>
</evidence>
<keyword evidence="7" id="KW-0460">Magnesium</keyword>
<evidence type="ECO:0000259" key="10">
    <source>
        <dbReference type="Pfam" id="PF03372"/>
    </source>
</evidence>
<keyword evidence="3" id="KW-0540">Nuclease</keyword>
<comment type="cofactor">
    <cofactor evidence="2">
        <name>Mg(2+)</name>
        <dbReference type="ChEBI" id="CHEBI:18420"/>
    </cofactor>
</comment>
<dbReference type="AlphaFoldDB" id="A0A6L5YS51"/>
<dbReference type="GO" id="GO:0046872">
    <property type="term" value="F:metal ion binding"/>
    <property type="evidence" value="ECO:0007669"/>
    <property type="project" value="UniProtKB-KW"/>
</dbReference>
<gene>
    <name evidence="11" type="ORF">FYJ75_07005</name>
</gene>
<dbReference type="InterPro" id="IPR005135">
    <property type="entry name" value="Endo/exonuclease/phosphatase"/>
</dbReference>
<protein>
    <submittedName>
        <fullName evidence="11">Endonuclease</fullName>
    </submittedName>
</protein>
<sequence>MQEKQKKNVTTILKAAGIVVAIAAAAFLILILVLTVTEFKPAAKETLDVGGNASGTLHEGDDFSIVTWNIGYGALGANADFFMDGGKHVSTADREQVQTNIQAISEELKTLEPDAAFLQEVDLDSKRSHGINEQDAIVDEWKDSTYSFATNYKVLYVPYPIPTIGKVDCGILTLSGYEMENAERISLPCPFSYPVRIANLKRCLMVDRIPVEDSDKELVLVNLHLEAYDDGEGKAAQTKMLKQVLQEEVDKGNYVIAGGDFNQSFSNVDISMYPQIDEDLWQPGCVDVDEFGSDLNFVTDNRTPSCRSLDQPYEGADPDKFQYYLIDGFIVSSNLTVDSVETQDLGFANSDHNPVLMKVTLGK</sequence>
<keyword evidence="4" id="KW-0479">Metal-binding</keyword>